<protein>
    <submittedName>
        <fullName evidence="1">Uncharacterized protein</fullName>
    </submittedName>
</protein>
<dbReference type="Proteomes" id="UP000809273">
    <property type="component" value="Unassembled WGS sequence"/>
</dbReference>
<evidence type="ECO:0000313" key="1">
    <source>
        <dbReference type="EMBL" id="MBN1573145.1"/>
    </source>
</evidence>
<comment type="caution">
    <text evidence="1">The sequence shown here is derived from an EMBL/GenBank/DDBJ whole genome shotgun (WGS) entry which is preliminary data.</text>
</comment>
<accession>A0A9D8KDM4</accession>
<proteinExistence type="predicted"/>
<organism evidence="1 2">
    <name type="scientific">Candidatus Zymogenus saltonus</name>
    <dbReference type="NCBI Taxonomy" id="2844893"/>
    <lineage>
        <taxon>Bacteria</taxon>
        <taxon>Deltaproteobacteria</taxon>
        <taxon>Candidatus Zymogenia</taxon>
        <taxon>Candidatus Zymogeniales</taxon>
        <taxon>Candidatus Zymogenaceae</taxon>
        <taxon>Candidatus Zymogenus</taxon>
    </lineage>
</organism>
<evidence type="ECO:0000313" key="2">
    <source>
        <dbReference type="Proteomes" id="UP000809273"/>
    </source>
</evidence>
<name>A0A9D8KDM4_9DELT</name>
<reference evidence="1" key="1">
    <citation type="journal article" date="2021" name="Environ. Microbiol.">
        <title>Genomic characterization of three novel Desulfobacterota classes expand the metabolic and phylogenetic diversity of the phylum.</title>
        <authorList>
            <person name="Murphy C.L."/>
            <person name="Biggerstaff J."/>
            <person name="Eichhorn A."/>
            <person name="Ewing E."/>
            <person name="Shahan R."/>
            <person name="Soriano D."/>
            <person name="Stewart S."/>
            <person name="VanMol K."/>
            <person name="Walker R."/>
            <person name="Walters P."/>
            <person name="Elshahed M.S."/>
            <person name="Youssef N.H."/>
        </authorList>
    </citation>
    <scope>NUCLEOTIDE SEQUENCE</scope>
    <source>
        <strain evidence="1">Zod_Metabat.24</strain>
    </source>
</reference>
<dbReference type="AlphaFoldDB" id="A0A9D8KDM4"/>
<reference evidence="1" key="2">
    <citation type="submission" date="2021-01" db="EMBL/GenBank/DDBJ databases">
        <authorList>
            <person name="Hahn C.R."/>
            <person name="Youssef N.H."/>
            <person name="Elshahed M."/>
        </authorList>
    </citation>
    <scope>NUCLEOTIDE SEQUENCE</scope>
    <source>
        <strain evidence="1">Zod_Metabat.24</strain>
    </source>
</reference>
<sequence length="157" mass="18369">MKPPRKLTVTPLIVVFWDEPMWRGKRKVFTDRVDDLEAAFGDFTPCSMTIYAGPDYHMSEDKTSPAYWQARFFTEKGCKYRGIRVPDEDGREGAEVVLPPLGPGFYQDCMFPEGLNWTEEIDGRMVFTKIKSIRFVEHKFTIFNDYLPPQLKEKTKR</sequence>
<dbReference type="EMBL" id="JAFGIX010000040">
    <property type="protein sequence ID" value="MBN1573145.1"/>
    <property type="molecule type" value="Genomic_DNA"/>
</dbReference>
<gene>
    <name evidence="1" type="ORF">JW984_08115</name>
</gene>